<dbReference type="InterPro" id="IPR020904">
    <property type="entry name" value="Sc_DH/Rdtase_CS"/>
</dbReference>
<dbReference type="PANTHER" id="PTHR43180:SF16">
    <property type="entry name" value="BACILYSIN BIOSYNTHESIS OXIDOREDUCTASE BACC"/>
    <property type="match status" value="1"/>
</dbReference>
<dbReference type="SUPFAM" id="SSF51735">
    <property type="entry name" value="NAD(P)-binding Rossmann-fold domains"/>
    <property type="match status" value="1"/>
</dbReference>
<comment type="caution">
    <text evidence="5">The sequence shown here is derived from an EMBL/GenBank/DDBJ whole genome shotgun (WGS) entry which is preliminary data.</text>
</comment>
<proteinExistence type="inferred from homology"/>
<feature type="region of interest" description="Disordered" evidence="4">
    <location>
        <begin position="132"/>
        <end position="151"/>
    </location>
</feature>
<organism evidence="5 6">
    <name type="scientific">Colletotrichum gloeosporioides</name>
    <name type="common">Anthracnose fungus</name>
    <name type="synonym">Glomerella cingulata</name>
    <dbReference type="NCBI Taxonomy" id="474922"/>
    <lineage>
        <taxon>Eukaryota</taxon>
        <taxon>Fungi</taxon>
        <taxon>Dikarya</taxon>
        <taxon>Ascomycota</taxon>
        <taxon>Pezizomycotina</taxon>
        <taxon>Sordariomycetes</taxon>
        <taxon>Hypocreomycetidae</taxon>
        <taxon>Glomerellales</taxon>
        <taxon>Glomerellaceae</taxon>
        <taxon>Colletotrichum</taxon>
        <taxon>Colletotrichum gloeosporioides species complex</taxon>
    </lineage>
</organism>
<dbReference type="RefSeq" id="XP_045256408.1">
    <property type="nucleotide sequence ID" value="XM_045409163.1"/>
</dbReference>
<dbReference type="Pfam" id="PF00106">
    <property type="entry name" value="adh_short"/>
    <property type="match status" value="1"/>
</dbReference>
<dbReference type="EMBL" id="WVTB01000117">
    <property type="protein sequence ID" value="KAF3797244.1"/>
    <property type="molecule type" value="Genomic_DNA"/>
</dbReference>
<sequence length="371" mass="39831">MTVAQGYHNLIPTTGLSEPIDTTKPYDPSTLSSKTVLITGGALGIGAAFAREWASHGANIIIGDINASDGEALIASLRTSHPNASHHFVNCDVTSWESQVNFFKEAARLSPNGAIDMVVANAGVNHVGHNSTFDKPVASKSDPDAPSEPSTKTIAVNITGVSYTTNLGMFWLPRNGKRADDSSKPKDRCVLLIGSIAGVVHLPGQTPYCMSKHAVTGLFRAMRATAYMSHGVRLNMLCPYFISDSNMFPRAGEAALLGGGAGGARFGDVVDAATRLVADEGVIGRALLVGPKIKDEENGVEDEVAAWDVYAEDYKDCEAFVWRWVRLMNTIEMAKGWVGWVRDCFGILTRSLLCDLAASSRVEAHKWFSNV</sequence>
<reference evidence="5" key="1">
    <citation type="journal article" date="2020" name="Phytopathology">
        <title>Genome sequence and comparative analysis of Colletotrichum gloeosporioides isolated from Liriodendron leaves.</title>
        <authorList>
            <person name="Fu F.F."/>
            <person name="Hao Z."/>
            <person name="Wang P."/>
            <person name="Lu Y."/>
            <person name="Xue L.J."/>
            <person name="Wei G."/>
            <person name="Tian Y."/>
            <person name="Baishi H."/>
            <person name="Xu H."/>
            <person name="Shi J."/>
            <person name="Cheng T."/>
            <person name="Wang G."/>
            <person name="Yi Y."/>
            <person name="Chen J."/>
        </authorList>
    </citation>
    <scope>NUCLEOTIDE SEQUENCE</scope>
    <source>
        <strain evidence="5">Lc1</strain>
    </source>
</reference>
<evidence type="ECO:0000256" key="2">
    <source>
        <dbReference type="ARBA" id="ARBA00022857"/>
    </source>
</evidence>
<accession>A0A8H4C3R8</accession>
<comment type="similarity">
    <text evidence="1">Belongs to the short-chain dehydrogenases/reductases (SDR) family.</text>
</comment>
<evidence type="ECO:0000313" key="6">
    <source>
        <dbReference type="Proteomes" id="UP000613401"/>
    </source>
</evidence>
<keyword evidence="3" id="KW-0560">Oxidoreductase</keyword>
<dbReference type="AlphaFoldDB" id="A0A8H4C3R8"/>
<evidence type="ECO:0000256" key="3">
    <source>
        <dbReference type="ARBA" id="ARBA00023002"/>
    </source>
</evidence>
<dbReference type="Gene3D" id="3.40.50.720">
    <property type="entry name" value="NAD(P)-binding Rossmann-like Domain"/>
    <property type="match status" value="1"/>
</dbReference>
<dbReference type="InterPro" id="IPR036291">
    <property type="entry name" value="NAD(P)-bd_dom_sf"/>
</dbReference>
<dbReference type="PRINTS" id="PR00081">
    <property type="entry name" value="GDHRDH"/>
</dbReference>
<dbReference type="Proteomes" id="UP000613401">
    <property type="component" value="Unassembled WGS sequence"/>
</dbReference>
<gene>
    <name evidence="5" type="ORF">GCG54_00009214</name>
</gene>
<protein>
    <submittedName>
        <fullName evidence="5">Dihydroanticapsin 7-dehydrogenase</fullName>
    </submittedName>
</protein>
<keyword evidence="2" id="KW-0521">NADP</keyword>
<dbReference type="InterPro" id="IPR002347">
    <property type="entry name" value="SDR_fam"/>
</dbReference>
<dbReference type="PROSITE" id="PS00061">
    <property type="entry name" value="ADH_SHORT"/>
    <property type="match status" value="1"/>
</dbReference>
<evidence type="ECO:0000256" key="1">
    <source>
        <dbReference type="ARBA" id="ARBA00006484"/>
    </source>
</evidence>
<name>A0A8H4C3R8_COLGL</name>
<evidence type="ECO:0000256" key="4">
    <source>
        <dbReference type="SAM" id="MobiDB-lite"/>
    </source>
</evidence>
<reference evidence="5" key="2">
    <citation type="submission" date="2020-03" db="EMBL/GenBank/DDBJ databases">
        <authorList>
            <person name="Fu F.-F."/>
            <person name="Chen J."/>
        </authorList>
    </citation>
    <scope>NUCLEOTIDE SEQUENCE</scope>
    <source>
        <strain evidence="5">Lc1</strain>
    </source>
</reference>
<dbReference type="GO" id="GO:0016491">
    <property type="term" value="F:oxidoreductase activity"/>
    <property type="evidence" value="ECO:0007669"/>
    <property type="project" value="UniProtKB-KW"/>
</dbReference>
<evidence type="ECO:0000313" key="5">
    <source>
        <dbReference type="EMBL" id="KAF3797244.1"/>
    </source>
</evidence>
<dbReference type="PANTHER" id="PTHR43180">
    <property type="entry name" value="3-OXOACYL-(ACYL-CARRIER-PROTEIN) REDUCTASE (AFU_ORTHOLOGUE AFUA_6G11210)"/>
    <property type="match status" value="1"/>
</dbReference>
<dbReference type="GeneID" id="69016348"/>
<keyword evidence="6" id="KW-1185">Reference proteome</keyword>